<evidence type="ECO:0000313" key="1">
    <source>
        <dbReference type="EMBL" id="PZQ13541.1"/>
    </source>
</evidence>
<sequence length="66" mass="7088">MHIVLNGQPYECPAPTTVAGLLEAIGLGHKRVAVEVNQRIVPRSRHATLDLEPDDRVEIVHAIGGG</sequence>
<dbReference type="PANTHER" id="PTHR34472:SF1">
    <property type="entry name" value="SULFUR CARRIER PROTEIN THIS"/>
    <property type="match status" value="1"/>
</dbReference>
<reference evidence="1 2" key="1">
    <citation type="submission" date="2017-08" db="EMBL/GenBank/DDBJ databases">
        <title>Infants hospitalized years apart are colonized by the same room-sourced microbial strains.</title>
        <authorList>
            <person name="Brooks B."/>
            <person name="Olm M.R."/>
            <person name="Firek B.A."/>
            <person name="Baker R."/>
            <person name="Thomas B.C."/>
            <person name="Morowitz M.J."/>
            <person name="Banfield J.F."/>
        </authorList>
    </citation>
    <scope>NUCLEOTIDE SEQUENCE [LARGE SCALE GENOMIC DNA]</scope>
    <source>
        <strain evidence="1">S2_005_003_R2_42</strain>
    </source>
</reference>
<dbReference type="InterPro" id="IPR010035">
    <property type="entry name" value="Thi_S"/>
</dbReference>
<dbReference type="EMBL" id="QFPO01000009">
    <property type="protein sequence ID" value="PZQ13541.1"/>
    <property type="molecule type" value="Genomic_DNA"/>
</dbReference>
<dbReference type="CDD" id="cd00565">
    <property type="entry name" value="Ubl_ThiS"/>
    <property type="match status" value="1"/>
</dbReference>
<organism evidence="1 2">
    <name type="scientific">Rhodanobacter denitrificans</name>
    <dbReference type="NCBI Taxonomy" id="666685"/>
    <lineage>
        <taxon>Bacteria</taxon>
        <taxon>Pseudomonadati</taxon>
        <taxon>Pseudomonadota</taxon>
        <taxon>Gammaproteobacteria</taxon>
        <taxon>Lysobacterales</taxon>
        <taxon>Rhodanobacteraceae</taxon>
        <taxon>Rhodanobacter</taxon>
    </lineage>
</organism>
<dbReference type="NCBIfam" id="TIGR01683">
    <property type="entry name" value="thiS"/>
    <property type="match status" value="1"/>
</dbReference>
<gene>
    <name evidence="1" type="primary">thiS</name>
    <name evidence="1" type="ORF">DI564_11350</name>
</gene>
<comment type="caution">
    <text evidence="1">The sequence shown here is derived from an EMBL/GenBank/DDBJ whole genome shotgun (WGS) entry which is preliminary data.</text>
</comment>
<dbReference type="InterPro" id="IPR016155">
    <property type="entry name" value="Mopterin_synth/thiamin_S_b"/>
</dbReference>
<accession>A0A2W5K9I3</accession>
<evidence type="ECO:0000313" key="2">
    <source>
        <dbReference type="Proteomes" id="UP000249046"/>
    </source>
</evidence>
<dbReference type="Proteomes" id="UP000249046">
    <property type="component" value="Unassembled WGS sequence"/>
</dbReference>
<dbReference type="PANTHER" id="PTHR34472">
    <property type="entry name" value="SULFUR CARRIER PROTEIN THIS"/>
    <property type="match status" value="1"/>
</dbReference>
<protein>
    <submittedName>
        <fullName evidence="1">Thiamine biosynthesis protein ThiS</fullName>
    </submittedName>
</protein>
<dbReference type="InterPro" id="IPR003749">
    <property type="entry name" value="ThiS/MoaD-like"/>
</dbReference>
<name>A0A2W5K9I3_9GAMM</name>
<dbReference type="Pfam" id="PF02597">
    <property type="entry name" value="ThiS"/>
    <property type="match status" value="1"/>
</dbReference>
<dbReference type="AlphaFoldDB" id="A0A2W5K9I3"/>
<dbReference type="Gene3D" id="3.10.20.30">
    <property type="match status" value="1"/>
</dbReference>
<proteinExistence type="predicted"/>
<dbReference type="SUPFAM" id="SSF54285">
    <property type="entry name" value="MoaD/ThiS"/>
    <property type="match status" value="1"/>
</dbReference>
<dbReference type="InterPro" id="IPR012675">
    <property type="entry name" value="Beta-grasp_dom_sf"/>
</dbReference>